<evidence type="ECO:0000259" key="1">
    <source>
        <dbReference type="Pfam" id="PF03235"/>
    </source>
</evidence>
<sequence>MSNTNGLQAEPIRLGQRLGDQVQLYCPLFQRAYVWGQQQINQLWDDIDTVLDEQYQSRFLGALVFDDEQGQTASKAGQYWVIDGQQRLTTMYLTVVALASTAHKWGTDGRIIANDLYRDYLVSTKSDTRFRPRLRPTLRDTHQFNSIMQTALSHEDVMLDLTAQAGDAEGNMTKSYNLIRKKIEERTLFDEIGSALPEPDVVERISRLRDVLLDQLEFVEIRLGDFHDANEVFDRLNKEGMRLGLIDLVRNEVLKRLKDDASMALQLYASEWQSFEENFPNAAAREAYFFPFALTVDSTITKATTFKRLVRHWHDITSDGELSPKQELKEIMADLSRHQPAYNAIDSGIVTAFEKDLHANISRLNALNRPSTLYPYAMQLLTATSAGEAPVGDAVSCLNIIESFLVRRALMGIEPTGLHAIFKKLWAEAGWDPSRVRKSIVSRTVVFPSDEQFSAAVVAGSLYGRKIAPFVLAEYEQEQSKIDVMKNLPKMTIDHVMPQKYNEHWAVSFSPEQHAQWVDTWANLVPLSGPANSSKQDKSWEDSRRLLQAETVFSTTKNIYFRNAEWTPEILASRAAALSEWALARWPFYGELLAPTDEPPKLLG</sequence>
<dbReference type="Pfam" id="PF07510">
    <property type="entry name" value="GmrSD_C"/>
    <property type="match status" value="1"/>
</dbReference>
<proteinExistence type="predicted"/>
<dbReference type="PANTHER" id="PTHR35149:SF1">
    <property type="entry name" value="DUF5655 DOMAIN-CONTAINING PROTEIN"/>
    <property type="match status" value="1"/>
</dbReference>
<evidence type="ECO:0000313" key="4">
    <source>
        <dbReference type="Proteomes" id="UP001500432"/>
    </source>
</evidence>
<keyword evidence="4" id="KW-1185">Reference proteome</keyword>
<evidence type="ECO:0000259" key="2">
    <source>
        <dbReference type="Pfam" id="PF07510"/>
    </source>
</evidence>
<evidence type="ECO:0000313" key="3">
    <source>
        <dbReference type="EMBL" id="GAA2199449.1"/>
    </source>
</evidence>
<feature type="domain" description="GmrSD restriction endonucleases C-terminal" evidence="2">
    <location>
        <begin position="463"/>
        <end position="581"/>
    </location>
</feature>
<dbReference type="RefSeq" id="WP_344299168.1">
    <property type="nucleotide sequence ID" value="NZ_BAAAQW010000004.1"/>
</dbReference>
<dbReference type="InterPro" id="IPR011089">
    <property type="entry name" value="GmrSD_C"/>
</dbReference>
<dbReference type="Proteomes" id="UP001500432">
    <property type="component" value="Unassembled WGS sequence"/>
</dbReference>
<feature type="domain" description="GmrSD restriction endonucleases N-terminal" evidence="1">
    <location>
        <begin position="24"/>
        <end position="253"/>
    </location>
</feature>
<reference evidence="4" key="1">
    <citation type="journal article" date="2019" name="Int. J. Syst. Evol. Microbiol.">
        <title>The Global Catalogue of Microorganisms (GCM) 10K type strain sequencing project: providing services to taxonomists for standard genome sequencing and annotation.</title>
        <authorList>
            <consortium name="The Broad Institute Genomics Platform"/>
            <consortium name="The Broad Institute Genome Sequencing Center for Infectious Disease"/>
            <person name="Wu L."/>
            <person name="Ma J."/>
        </authorList>
    </citation>
    <scope>NUCLEOTIDE SEQUENCE [LARGE SCALE GENOMIC DNA]</scope>
    <source>
        <strain evidence="4">JCM 16034</strain>
    </source>
</reference>
<comment type="caution">
    <text evidence="3">The sequence shown here is derived from an EMBL/GenBank/DDBJ whole genome shotgun (WGS) entry which is preliminary data.</text>
</comment>
<dbReference type="PANTHER" id="PTHR35149">
    <property type="entry name" value="SLL5132 PROTEIN"/>
    <property type="match status" value="1"/>
</dbReference>
<organism evidence="3 4">
    <name type="scientific">Sinomonas flava</name>
    <dbReference type="NCBI Taxonomy" id="496857"/>
    <lineage>
        <taxon>Bacteria</taxon>
        <taxon>Bacillati</taxon>
        <taxon>Actinomycetota</taxon>
        <taxon>Actinomycetes</taxon>
        <taxon>Micrococcales</taxon>
        <taxon>Micrococcaceae</taxon>
        <taxon>Sinomonas</taxon>
    </lineage>
</organism>
<name>A0ABP5NIS8_9MICC</name>
<gene>
    <name evidence="3" type="ORF">GCM10009849_15910</name>
</gene>
<accession>A0ABP5NIS8</accession>
<dbReference type="InterPro" id="IPR004919">
    <property type="entry name" value="GmrSD_N"/>
</dbReference>
<dbReference type="EMBL" id="BAAAQW010000004">
    <property type="protein sequence ID" value="GAA2199449.1"/>
    <property type="molecule type" value="Genomic_DNA"/>
</dbReference>
<dbReference type="Pfam" id="PF03235">
    <property type="entry name" value="GmrSD_N"/>
    <property type="match status" value="1"/>
</dbReference>
<protein>
    <submittedName>
        <fullName evidence="3">DUF262 domain-containing protein</fullName>
    </submittedName>
</protein>